<dbReference type="Gene3D" id="3.90.70.10">
    <property type="entry name" value="Cysteine proteinases"/>
    <property type="match status" value="1"/>
</dbReference>
<dbReference type="KEGG" id="spu:115926649"/>
<accession>A0A7M7P7E3</accession>
<dbReference type="InParanoid" id="A0A7M7P7E3"/>
<dbReference type="RefSeq" id="XP_030847464.1">
    <property type="nucleotide sequence ID" value="XM_030991604.1"/>
</dbReference>
<keyword evidence="2" id="KW-1185">Reference proteome</keyword>
<dbReference type="InterPro" id="IPR018616">
    <property type="entry name" value="GUCD1"/>
</dbReference>
<evidence type="ECO:0000313" key="1">
    <source>
        <dbReference type="EnsemblMetazoa" id="XP_030847464"/>
    </source>
</evidence>
<evidence type="ECO:0000313" key="2">
    <source>
        <dbReference type="Proteomes" id="UP000007110"/>
    </source>
</evidence>
<sequence>MGEIIEVQHILQQEEWDCGLACARMIFRYCNISLGEGDTELTRVCKDLEIQKAVWTIDLAHLMSKFNIKHDFYTITFGVDPKYSTVEFYNSNTFEFSGEEFRINNLFQEAKDKGIIASKKSLVRDEIVSRLREGQPAIVLIDASILHCQMCEGTRQQQYLQLGCCHKDREEEERGYIGHFIVACGCNLEKGQIFYKNPARPVDLCCCSFENFDAARKSHGTDEDILFIHR</sequence>
<dbReference type="PANTHER" id="PTHR31400:SF1">
    <property type="entry name" value="PROTEIN GUCD1"/>
    <property type="match status" value="1"/>
</dbReference>
<reference evidence="2" key="1">
    <citation type="submission" date="2015-02" db="EMBL/GenBank/DDBJ databases">
        <title>Genome sequencing for Strongylocentrotus purpuratus.</title>
        <authorList>
            <person name="Murali S."/>
            <person name="Liu Y."/>
            <person name="Vee V."/>
            <person name="English A."/>
            <person name="Wang M."/>
            <person name="Skinner E."/>
            <person name="Han Y."/>
            <person name="Muzny D.M."/>
            <person name="Worley K.C."/>
            <person name="Gibbs R.A."/>
        </authorList>
    </citation>
    <scope>NUCLEOTIDE SEQUENCE</scope>
</reference>
<dbReference type="Pfam" id="PF09778">
    <property type="entry name" value="Guanylate_cyc_2"/>
    <property type="match status" value="1"/>
</dbReference>
<name>A0A7M7P7E3_STRPU</name>
<dbReference type="PANTHER" id="PTHR31400">
    <property type="entry name" value="GUANYLYL CYCLASE DOMAIN CONTAINING PROTEIN 1 GUCD1"/>
    <property type="match status" value="1"/>
</dbReference>
<dbReference type="OMA" id="SKMHERI"/>
<evidence type="ECO:0008006" key="3">
    <source>
        <dbReference type="Google" id="ProtNLM"/>
    </source>
</evidence>
<proteinExistence type="predicted"/>
<dbReference type="Proteomes" id="UP000007110">
    <property type="component" value="Unassembled WGS sequence"/>
</dbReference>
<organism evidence="1 2">
    <name type="scientific">Strongylocentrotus purpuratus</name>
    <name type="common">Purple sea urchin</name>
    <dbReference type="NCBI Taxonomy" id="7668"/>
    <lineage>
        <taxon>Eukaryota</taxon>
        <taxon>Metazoa</taxon>
        <taxon>Echinodermata</taxon>
        <taxon>Eleutherozoa</taxon>
        <taxon>Echinozoa</taxon>
        <taxon>Echinoidea</taxon>
        <taxon>Euechinoidea</taxon>
        <taxon>Echinacea</taxon>
        <taxon>Camarodonta</taxon>
        <taxon>Echinidea</taxon>
        <taxon>Strongylocentrotidae</taxon>
        <taxon>Strongylocentrotus</taxon>
    </lineage>
</organism>
<protein>
    <recommendedName>
        <fullName evidence="3">Protein GUCD1</fullName>
    </recommendedName>
</protein>
<dbReference type="GeneID" id="115926649"/>
<dbReference type="AlphaFoldDB" id="A0A7M7P7E3"/>
<dbReference type="EnsemblMetazoa" id="XM_030991604">
    <property type="protein sequence ID" value="XP_030847464"/>
    <property type="gene ID" value="LOC115926649"/>
</dbReference>
<dbReference type="OrthoDB" id="206796at2759"/>
<reference evidence="1" key="2">
    <citation type="submission" date="2021-01" db="UniProtKB">
        <authorList>
            <consortium name="EnsemblMetazoa"/>
        </authorList>
    </citation>
    <scope>IDENTIFICATION</scope>
</reference>